<dbReference type="Proteomes" id="UP000051861">
    <property type="component" value="Unassembled WGS sequence"/>
</dbReference>
<evidence type="ECO:0000313" key="2">
    <source>
        <dbReference type="EMBL" id="KPJ68328.1"/>
    </source>
</evidence>
<gene>
    <name evidence="2" type="ORF">AMJ44_06655</name>
</gene>
<keyword evidence="1" id="KW-0472">Membrane</keyword>
<comment type="caution">
    <text evidence="2">The sequence shown here is derived from an EMBL/GenBank/DDBJ whole genome shotgun (WGS) entry which is preliminary data.</text>
</comment>
<evidence type="ECO:0000256" key="1">
    <source>
        <dbReference type="SAM" id="Phobius"/>
    </source>
</evidence>
<name>A0A0S7Y0V1_UNCSA</name>
<evidence type="ECO:0000313" key="3">
    <source>
        <dbReference type="Proteomes" id="UP000051861"/>
    </source>
</evidence>
<keyword evidence="1" id="KW-1133">Transmembrane helix</keyword>
<dbReference type="AlphaFoldDB" id="A0A0S7Y0V1"/>
<keyword evidence="1" id="KW-0812">Transmembrane</keyword>
<reference evidence="2 3" key="1">
    <citation type="journal article" date="2015" name="Microbiome">
        <title>Genomic resolution of linkages in carbon, nitrogen, and sulfur cycling among widespread estuary sediment bacteria.</title>
        <authorList>
            <person name="Baker B.J."/>
            <person name="Lazar C.S."/>
            <person name="Teske A.P."/>
            <person name="Dick G.J."/>
        </authorList>
    </citation>
    <scope>NUCLEOTIDE SEQUENCE [LARGE SCALE GENOMIC DNA]</scope>
    <source>
        <strain evidence="2">DG_54_3</strain>
    </source>
</reference>
<accession>A0A0S7Y0V1</accession>
<organism evidence="2 3">
    <name type="scientific">candidate division WOR-1 bacterium DG_54_3</name>
    <dbReference type="NCBI Taxonomy" id="1703775"/>
    <lineage>
        <taxon>Bacteria</taxon>
        <taxon>Bacillati</taxon>
        <taxon>Saganbacteria</taxon>
    </lineage>
</organism>
<protein>
    <submittedName>
        <fullName evidence="2">Uncharacterized protein</fullName>
    </submittedName>
</protein>
<sequence>MRRRWSIIVLIIIVVMVALGIAYHFYRINALRSALKPLALEDESLFKEMLTATKTLPNITLAELSEKAQKNIDARNEIVSKVKALDPYLYKKQVGLFLRLLELENEYARSLVALKRAWLEARTQPREEIVTEVEEVQIAKQKPIYREKTFKKTLVKFREVVEKAQAASREHLKISEEILAFEKQNTKSLSSIIPKRNIIPLLEEVIRELGTRDWGLGL</sequence>
<dbReference type="EMBL" id="LIZX01000055">
    <property type="protein sequence ID" value="KPJ68328.1"/>
    <property type="molecule type" value="Genomic_DNA"/>
</dbReference>
<feature type="transmembrane region" description="Helical" evidence="1">
    <location>
        <begin position="7"/>
        <end position="26"/>
    </location>
</feature>
<proteinExistence type="predicted"/>